<dbReference type="GO" id="GO:0000122">
    <property type="term" value="P:negative regulation of transcription by RNA polymerase II"/>
    <property type="evidence" value="ECO:0007669"/>
    <property type="project" value="TreeGrafter"/>
</dbReference>
<evidence type="ECO:0000256" key="1">
    <source>
        <dbReference type="ARBA" id="ARBA00004123"/>
    </source>
</evidence>
<evidence type="ECO:0000313" key="5">
    <source>
        <dbReference type="EMBL" id="DBA13608.1"/>
    </source>
</evidence>
<feature type="region of interest" description="Disordered" evidence="3">
    <location>
        <begin position="100"/>
        <end position="140"/>
    </location>
</feature>
<feature type="domain" description="Period circadian protein homolog PER 1-3 bHLH-like" evidence="4">
    <location>
        <begin position="229"/>
        <end position="276"/>
    </location>
</feature>
<keyword evidence="6" id="KW-1185">Reference proteome</keyword>
<dbReference type="GO" id="GO:0043153">
    <property type="term" value="P:entrainment of circadian clock by photoperiod"/>
    <property type="evidence" value="ECO:0007669"/>
    <property type="project" value="TreeGrafter"/>
</dbReference>
<dbReference type="AlphaFoldDB" id="A0AAV2ZJJ6"/>
<reference evidence="5" key="1">
    <citation type="thesis" date="2020" institute="ProQuest LLC" country="789 East Eisenhower Parkway, Ann Arbor, MI, USA">
        <title>Comparative Genomics and Chromosome Evolution.</title>
        <authorList>
            <person name="Mudd A.B."/>
        </authorList>
    </citation>
    <scope>NUCLEOTIDE SEQUENCE</scope>
    <source>
        <strain evidence="5">1538</strain>
        <tissue evidence="5">Blood</tissue>
    </source>
</reference>
<sequence length="280" mass="30349">MPNQSKDFQQDLSLQGHHIPTKTQLELPTGVQLQSAGFLTGQHHVSSDIFTTSLYLRQGESVLQRYNTSHVSPSQGLMPGLPESGGLVDPLLVEAANVSLPKPEDHASNKGSTTNETSATGRNCMSFQTGDSQQQYGSYKTNPTLIPLQAKDLQSHHQPEDPSSISPDDMEMGNDSSSNELDENGKEPELKSGSSFQPPPCSSSAFSLMMADSEHNPSTSGYSSEQPAKAKTQKELLKILKELRSCLPPEKSFRGKSSTAASLRYALHCIQQVKGNVHIL</sequence>
<dbReference type="EMBL" id="DYDO01000224">
    <property type="protein sequence ID" value="DBA13608.1"/>
    <property type="molecule type" value="Genomic_DNA"/>
</dbReference>
<dbReference type="Pfam" id="PF23170">
    <property type="entry name" value="bHLH_PER"/>
    <property type="match status" value="1"/>
</dbReference>
<gene>
    <name evidence="5" type="ORF">GDO54_018498</name>
</gene>
<dbReference type="PANTHER" id="PTHR11269:SF9">
    <property type="entry name" value="PERIOD CIRCADIAN PROTEIN HOMOLOG 2"/>
    <property type="match status" value="1"/>
</dbReference>
<feature type="compositionally biased region" description="Polar residues" evidence="3">
    <location>
        <begin position="216"/>
        <end position="226"/>
    </location>
</feature>
<keyword evidence="2" id="KW-0539">Nucleus</keyword>
<dbReference type="GO" id="GO:0000976">
    <property type="term" value="F:transcription cis-regulatory region binding"/>
    <property type="evidence" value="ECO:0007669"/>
    <property type="project" value="TreeGrafter"/>
</dbReference>
<dbReference type="InterPro" id="IPR050760">
    <property type="entry name" value="Period_circadian_regulator"/>
</dbReference>
<evidence type="ECO:0000256" key="2">
    <source>
        <dbReference type="ARBA" id="ARBA00023242"/>
    </source>
</evidence>
<dbReference type="PANTHER" id="PTHR11269">
    <property type="entry name" value="PERIOD CIRCADIAN PROTEIN"/>
    <property type="match status" value="1"/>
</dbReference>
<proteinExistence type="predicted"/>
<dbReference type="Proteomes" id="UP001181693">
    <property type="component" value="Unassembled WGS sequence"/>
</dbReference>
<feature type="region of interest" description="Disordered" evidence="3">
    <location>
        <begin position="152"/>
        <end position="234"/>
    </location>
</feature>
<feature type="compositionally biased region" description="Polar residues" evidence="3">
    <location>
        <begin position="109"/>
        <end position="140"/>
    </location>
</feature>
<organism evidence="5 6">
    <name type="scientific">Pyxicephalus adspersus</name>
    <name type="common">African bullfrog</name>
    <dbReference type="NCBI Taxonomy" id="30357"/>
    <lineage>
        <taxon>Eukaryota</taxon>
        <taxon>Metazoa</taxon>
        <taxon>Chordata</taxon>
        <taxon>Craniata</taxon>
        <taxon>Vertebrata</taxon>
        <taxon>Euteleostomi</taxon>
        <taxon>Amphibia</taxon>
        <taxon>Batrachia</taxon>
        <taxon>Anura</taxon>
        <taxon>Neobatrachia</taxon>
        <taxon>Ranoidea</taxon>
        <taxon>Pyxicephalidae</taxon>
        <taxon>Pyxicephalinae</taxon>
        <taxon>Pyxicephalus</taxon>
    </lineage>
</organism>
<accession>A0AAV2ZJJ6</accession>
<comment type="subcellular location">
    <subcellularLocation>
        <location evidence="1">Nucleus</location>
    </subcellularLocation>
</comment>
<evidence type="ECO:0000259" key="4">
    <source>
        <dbReference type="Pfam" id="PF23170"/>
    </source>
</evidence>
<feature type="compositionally biased region" description="Polar residues" evidence="3">
    <location>
        <begin position="192"/>
        <end position="206"/>
    </location>
</feature>
<dbReference type="GO" id="GO:0032922">
    <property type="term" value="P:circadian regulation of gene expression"/>
    <property type="evidence" value="ECO:0007669"/>
    <property type="project" value="TreeGrafter"/>
</dbReference>
<dbReference type="GO" id="GO:0005737">
    <property type="term" value="C:cytoplasm"/>
    <property type="evidence" value="ECO:0007669"/>
    <property type="project" value="TreeGrafter"/>
</dbReference>
<dbReference type="InterPro" id="IPR057310">
    <property type="entry name" value="PER1-3_bHLH"/>
</dbReference>
<comment type="caution">
    <text evidence="5">The sequence shown here is derived from an EMBL/GenBank/DDBJ whole genome shotgun (WGS) entry which is preliminary data.</text>
</comment>
<name>A0AAV2ZJJ6_PYXAD</name>
<evidence type="ECO:0000313" key="6">
    <source>
        <dbReference type="Proteomes" id="UP001181693"/>
    </source>
</evidence>
<dbReference type="GO" id="GO:0005634">
    <property type="term" value="C:nucleus"/>
    <property type="evidence" value="ECO:0007669"/>
    <property type="project" value="UniProtKB-SubCell"/>
</dbReference>
<dbReference type="GO" id="GO:0001222">
    <property type="term" value="F:transcription corepressor binding"/>
    <property type="evidence" value="ECO:0007669"/>
    <property type="project" value="TreeGrafter"/>
</dbReference>
<protein>
    <recommendedName>
        <fullName evidence="4">Period circadian protein homolog PER 1-3 bHLH-like domain-containing protein</fullName>
    </recommendedName>
</protein>
<evidence type="ECO:0000256" key="3">
    <source>
        <dbReference type="SAM" id="MobiDB-lite"/>
    </source>
</evidence>